<organism evidence="2 3">
    <name type="scientific">Candidatus Nomurabacteria bacterium RIFCSPHIGHO2_01_FULL_42_16</name>
    <dbReference type="NCBI Taxonomy" id="1801743"/>
    <lineage>
        <taxon>Bacteria</taxon>
        <taxon>Candidatus Nomuraibacteriota</taxon>
    </lineage>
</organism>
<dbReference type="EMBL" id="MFTT01000021">
    <property type="protein sequence ID" value="OGI69686.1"/>
    <property type="molecule type" value="Genomic_DNA"/>
</dbReference>
<dbReference type="AlphaFoldDB" id="A0A1F6VJF3"/>
<dbReference type="InterPro" id="IPR036366">
    <property type="entry name" value="PGBDSf"/>
</dbReference>
<dbReference type="Pfam" id="PF01471">
    <property type="entry name" value="PG_binding_1"/>
    <property type="match status" value="2"/>
</dbReference>
<dbReference type="InterPro" id="IPR036365">
    <property type="entry name" value="PGBD-like_sf"/>
</dbReference>
<gene>
    <name evidence="2" type="ORF">A2824_03145</name>
</gene>
<dbReference type="InterPro" id="IPR002477">
    <property type="entry name" value="Peptidoglycan-bd-like"/>
</dbReference>
<proteinExistence type="predicted"/>
<feature type="domain" description="Peptidoglycan binding-like" evidence="1">
    <location>
        <begin position="92"/>
        <end position="147"/>
    </location>
</feature>
<protein>
    <recommendedName>
        <fullName evidence="1">Peptidoglycan binding-like domain-containing protein</fullName>
    </recommendedName>
</protein>
<dbReference type="Gene3D" id="1.10.101.10">
    <property type="entry name" value="PGBD-like superfamily/PGBD"/>
    <property type="match status" value="2"/>
</dbReference>
<evidence type="ECO:0000313" key="3">
    <source>
        <dbReference type="Proteomes" id="UP000178059"/>
    </source>
</evidence>
<dbReference type="STRING" id="1801743.A2824_03145"/>
<dbReference type="SUPFAM" id="SSF47090">
    <property type="entry name" value="PGBD-like"/>
    <property type="match status" value="2"/>
</dbReference>
<evidence type="ECO:0000259" key="1">
    <source>
        <dbReference type="Pfam" id="PF01471"/>
    </source>
</evidence>
<evidence type="ECO:0000313" key="2">
    <source>
        <dbReference type="EMBL" id="OGI69686.1"/>
    </source>
</evidence>
<comment type="caution">
    <text evidence="2">The sequence shown here is derived from an EMBL/GenBank/DDBJ whole genome shotgun (WGS) entry which is preliminary data.</text>
</comment>
<accession>A0A1F6VJF3</accession>
<feature type="domain" description="Peptidoglycan binding-like" evidence="1">
    <location>
        <begin position="201"/>
        <end position="257"/>
    </location>
</feature>
<reference evidence="2 3" key="1">
    <citation type="journal article" date="2016" name="Nat. Commun.">
        <title>Thousands of microbial genomes shed light on interconnected biogeochemical processes in an aquifer system.</title>
        <authorList>
            <person name="Anantharaman K."/>
            <person name="Brown C.T."/>
            <person name="Hug L.A."/>
            <person name="Sharon I."/>
            <person name="Castelle C.J."/>
            <person name="Probst A.J."/>
            <person name="Thomas B.C."/>
            <person name="Singh A."/>
            <person name="Wilkins M.J."/>
            <person name="Karaoz U."/>
            <person name="Brodie E.L."/>
            <person name="Williams K.H."/>
            <person name="Hubbard S.S."/>
            <person name="Banfield J.F."/>
        </authorList>
    </citation>
    <scope>NUCLEOTIDE SEQUENCE [LARGE SCALE GENOMIC DNA]</scope>
</reference>
<sequence>MTNISRKVFYLLVLSLLIFASGNFGQGDFLGVKKAFGYGGSGGSVGRTTVVPTPIPTAPAVTAPTPAVSTVPAQVLGIETFRFTEKLGFGSRGDEVRELQKVLNERGLYAGKIDGIFGSITLTALRSFQMDNNLKPVGFVGPGTQLALNNYLSSKTETPVAVPALALATPGSPGVALAKPGEQALEQGALKFEKNLKLGSRGDDTTKLQKVLKELGLYAGKIDGIFGRLTFSAVKNFQAANALLSDGVVGPKTKEILNK</sequence>
<name>A0A1F6VJF3_9BACT</name>
<dbReference type="Proteomes" id="UP000178059">
    <property type="component" value="Unassembled WGS sequence"/>
</dbReference>